<dbReference type="PANTHER" id="PTHR33116">
    <property type="entry name" value="REVERSE TRANSCRIPTASE ZINC-BINDING DOMAIN-CONTAINING PROTEIN-RELATED-RELATED"/>
    <property type="match status" value="1"/>
</dbReference>
<gene>
    <name evidence="2" type="ORF">Slati_0964600</name>
</gene>
<dbReference type="PROSITE" id="PS50878">
    <property type="entry name" value="RT_POL"/>
    <property type="match status" value="1"/>
</dbReference>
<organism evidence="2">
    <name type="scientific">Sesamum latifolium</name>
    <dbReference type="NCBI Taxonomy" id="2727402"/>
    <lineage>
        <taxon>Eukaryota</taxon>
        <taxon>Viridiplantae</taxon>
        <taxon>Streptophyta</taxon>
        <taxon>Embryophyta</taxon>
        <taxon>Tracheophyta</taxon>
        <taxon>Spermatophyta</taxon>
        <taxon>Magnoliopsida</taxon>
        <taxon>eudicotyledons</taxon>
        <taxon>Gunneridae</taxon>
        <taxon>Pentapetalae</taxon>
        <taxon>asterids</taxon>
        <taxon>lamiids</taxon>
        <taxon>Lamiales</taxon>
        <taxon>Pedaliaceae</taxon>
        <taxon>Sesamum</taxon>
    </lineage>
</organism>
<dbReference type="Gene3D" id="3.30.420.10">
    <property type="entry name" value="Ribonuclease H-like superfamily/Ribonuclease H"/>
    <property type="match status" value="1"/>
</dbReference>
<dbReference type="SUPFAM" id="SSF53098">
    <property type="entry name" value="Ribonuclease H-like"/>
    <property type="match status" value="1"/>
</dbReference>
<dbReference type="EMBL" id="JACGWN010000003">
    <property type="protein sequence ID" value="KAL0456254.1"/>
    <property type="molecule type" value="Genomic_DNA"/>
</dbReference>
<sequence length="1086" mass="124512">MDEWWRFSGDFNEILEHTEKEGGPMRAEWQIHHFRECLWDCELHDLGFQGTNFTWCNNQQEPHTVRERLDRACVSLPWIYSQTERQNPITGASKARELRAKEELSKLISQEKIFWKQRSKDLWLKEGDRNSNFFHAKASRRFQTNYIQKIKRAGGEWADSVKEVQRCILDYFQEMFTCGRPSSDDIQRGVEYLPTVVDVDMVEALQQPFSEEEVTKAIFHMSPLKSPGPDGLPPVFFHKFWHVIKHDVVTYVLNFLNHRILPSGFNDTNIVLIPKCKNPALLQQFLPISLCNVVYKIASKTIANRLKLWLDCIISPSQSTFVPGRLITDNVLLAFEINHFLNTRTKGRKHFMNLKLDISKAYDRVEWPFLQRVLGKLGFPASFIELIMLCVASVKYSFVLNSTRFGSITPQRGLRQGDPLSPYLFLLCTESLCSLFRNAEVNDEIPGVAVYCGAPKISHLLFVDDTMVFCPANPKTMNEVRRILEVYRKASGQETNFLKSSAAFSRNTPGDTKILLADLHGIRLENKHDVYLGLPAAGFRSKRTLFASLKDRIWKRIHGWHEKTLSLEGKATLIQSVVQAIPAYAMSCFRLSKILLKEFQSLAADFFWNDGDHRRIHWIAWDKMCTSKLKGGLEFRNLETFNLALLVKQLWHLITRPQCLVSKVLKARYFPRRHLLKRKWEPAHRLLGVASLQLGTFLNRAVDGISVWGIQWTFGKIRGFLASLHSVPSLLTHPIFRTFSKPDLLIWHYSNNGIFSVQSAYHLALSDMFPVGTNFERLDLKKLWKNIWQYKVPNKVKIFSWRAIRNILPIGGNIKKTLRLTEIGCPFCDSEEETGIHILQQCSFARQVWALSSFRWAILGAPFVSVEDWFLTLSIKMTSTEFELFLMFCWTLWWSRNLKSLNKDFLLPQQVVDFARSYLAAFETVCSSQRPRKPSPPLPPGTPSPLAIKINFDGSVLDGGATLGLGVVARDLKGRCLFWQSSRLLSQGPAILAEALAAREAIRFVVRQACRTVIIEGDCASLLDKISEDRPDHSVVGPIVFYIKALASQVQFIKFLFVHRSGNAVADKLARMAINLEGDFSNFPQN</sequence>
<evidence type="ECO:0000313" key="2">
    <source>
        <dbReference type="EMBL" id="KAL0456254.1"/>
    </source>
</evidence>
<dbReference type="InterPro" id="IPR012337">
    <property type="entry name" value="RNaseH-like_sf"/>
</dbReference>
<dbReference type="CDD" id="cd06222">
    <property type="entry name" value="RNase_H_like"/>
    <property type="match status" value="1"/>
</dbReference>
<dbReference type="GO" id="GO:0004523">
    <property type="term" value="F:RNA-DNA hybrid ribonuclease activity"/>
    <property type="evidence" value="ECO:0007669"/>
    <property type="project" value="InterPro"/>
</dbReference>
<protein>
    <submittedName>
        <fullName evidence="2">LINE-1 retrotransposable element O protein</fullName>
    </submittedName>
</protein>
<dbReference type="InterPro" id="IPR000477">
    <property type="entry name" value="RT_dom"/>
</dbReference>
<dbReference type="AlphaFoldDB" id="A0AAW2XSZ6"/>
<dbReference type="GO" id="GO:0003676">
    <property type="term" value="F:nucleic acid binding"/>
    <property type="evidence" value="ECO:0007669"/>
    <property type="project" value="InterPro"/>
</dbReference>
<name>A0AAW2XSZ6_9LAMI</name>
<dbReference type="InterPro" id="IPR002156">
    <property type="entry name" value="RNaseH_domain"/>
</dbReference>
<evidence type="ECO:0000259" key="1">
    <source>
        <dbReference type="PROSITE" id="PS50878"/>
    </source>
</evidence>
<accession>A0AAW2XSZ6</accession>
<reference evidence="2" key="1">
    <citation type="submission" date="2020-06" db="EMBL/GenBank/DDBJ databases">
        <authorList>
            <person name="Li T."/>
            <person name="Hu X."/>
            <person name="Zhang T."/>
            <person name="Song X."/>
            <person name="Zhang H."/>
            <person name="Dai N."/>
            <person name="Sheng W."/>
            <person name="Hou X."/>
            <person name="Wei L."/>
        </authorList>
    </citation>
    <scope>NUCLEOTIDE SEQUENCE</scope>
    <source>
        <strain evidence="2">KEN1</strain>
        <tissue evidence="2">Leaf</tissue>
    </source>
</reference>
<dbReference type="Pfam" id="PF13456">
    <property type="entry name" value="RVT_3"/>
    <property type="match status" value="1"/>
</dbReference>
<reference evidence="2" key="2">
    <citation type="journal article" date="2024" name="Plant">
        <title>Genomic evolution and insights into agronomic trait innovations of Sesamum species.</title>
        <authorList>
            <person name="Miao H."/>
            <person name="Wang L."/>
            <person name="Qu L."/>
            <person name="Liu H."/>
            <person name="Sun Y."/>
            <person name="Le M."/>
            <person name="Wang Q."/>
            <person name="Wei S."/>
            <person name="Zheng Y."/>
            <person name="Lin W."/>
            <person name="Duan Y."/>
            <person name="Cao H."/>
            <person name="Xiong S."/>
            <person name="Wang X."/>
            <person name="Wei L."/>
            <person name="Li C."/>
            <person name="Ma Q."/>
            <person name="Ju M."/>
            <person name="Zhao R."/>
            <person name="Li G."/>
            <person name="Mu C."/>
            <person name="Tian Q."/>
            <person name="Mei H."/>
            <person name="Zhang T."/>
            <person name="Gao T."/>
            <person name="Zhang H."/>
        </authorList>
    </citation>
    <scope>NUCLEOTIDE SEQUENCE</scope>
    <source>
        <strain evidence="2">KEN1</strain>
    </source>
</reference>
<dbReference type="PANTHER" id="PTHR33116:SF86">
    <property type="entry name" value="REVERSE TRANSCRIPTASE DOMAIN-CONTAINING PROTEIN"/>
    <property type="match status" value="1"/>
</dbReference>
<dbReference type="InterPro" id="IPR026960">
    <property type="entry name" value="RVT-Znf"/>
</dbReference>
<dbReference type="Pfam" id="PF13966">
    <property type="entry name" value="zf-RVT"/>
    <property type="match status" value="1"/>
</dbReference>
<feature type="domain" description="Reverse transcriptase" evidence="1">
    <location>
        <begin position="254"/>
        <end position="536"/>
    </location>
</feature>
<proteinExistence type="predicted"/>
<dbReference type="Pfam" id="PF00078">
    <property type="entry name" value="RVT_1"/>
    <property type="match status" value="1"/>
</dbReference>
<dbReference type="InterPro" id="IPR036397">
    <property type="entry name" value="RNaseH_sf"/>
</dbReference>
<dbReference type="InterPro" id="IPR044730">
    <property type="entry name" value="RNase_H-like_dom_plant"/>
</dbReference>
<comment type="caution">
    <text evidence="2">The sequence shown here is derived from an EMBL/GenBank/DDBJ whole genome shotgun (WGS) entry which is preliminary data.</text>
</comment>
<dbReference type="CDD" id="cd01650">
    <property type="entry name" value="RT_nLTR_like"/>
    <property type="match status" value="1"/>
</dbReference>